<protein>
    <submittedName>
        <fullName evidence="18">Unannotated protein</fullName>
    </submittedName>
</protein>
<dbReference type="AlphaFoldDB" id="A0A6J6EKN9"/>
<evidence type="ECO:0000256" key="6">
    <source>
        <dbReference type="ARBA" id="ARBA00022737"/>
    </source>
</evidence>
<keyword evidence="2" id="KW-0963">Cytoplasm</keyword>
<dbReference type="PANTHER" id="PTHR43584:SF3">
    <property type="entry name" value="BIFUNCTIONAL PROTEIN GLMU"/>
    <property type="match status" value="1"/>
</dbReference>
<dbReference type="GO" id="GO:0000902">
    <property type="term" value="P:cell morphogenesis"/>
    <property type="evidence" value="ECO:0007669"/>
    <property type="project" value="InterPro"/>
</dbReference>
<dbReference type="NCBIfam" id="TIGR01173">
    <property type="entry name" value="glmU"/>
    <property type="match status" value="1"/>
</dbReference>
<keyword evidence="9" id="KW-0573">Peptidoglycan synthesis</keyword>
<comment type="catalytic activity">
    <reaction evidence="14">
        <text>N-acetyl-alpha-D-glucosamine 1-phosphate + UTP + H(+) = UDP-N-acetyl-alpha-D-glucosamine + diphosphate</text>
        <dbReference type="Rhea" id="RHEA:13509"/>
        <dbReference type="ChEBI" id="CHEBI:15378"/>
        <dbReference type="ChEBI" id="CHEBI:33019"/>
        <dbReference type="ChEBI" id="CHEBI:46398"/>
        <dbReference type="ChEBI" id="CHEBI:57705"/>
        <dbReference type="ChEBI" id="CHEBI:57776"/>
        <dbReference type="EC" id="2.7.7.23"/>
    </reaction>
</comment>
<dbReference type="InterPro" id="IPR056729">
    <property type="entry name" value="GMPPB_C"/>
</dbReference>
<comment type="cofactor">
    <cofactor evidence="1">
        <name>Mg(2+)</name>
        <dbReference type="ChEBI" id="CHEBI:18420"/>
    </cofactor>
</comment>
<dbReference type="GO" id="GO:0003977">
    <property type="term" value="F:UDP-N-acetylglucosamine diphosphorylase activity"/>
    <property type="evidence" value="ECO:0007669"/>
    <property type="project" value="UniProtKB-EC"/>
</dbReference>
<evidence type="ECO:0000256" key="9">
    <source>
        <dbReference type="ARBA" id="ARBA00022984"/>
    </source>
</evidence>
<reference evidence="18" key="1">
    <citation type="submission" date="2020-05" db="EMBL/GenBank/DDBJ databases">
        <authorList>
            <person name="Chiriac C."/>
            <person name="Salcher M."/>
            <person name="Ghai R."/>
            <person name="Kavagutti S V."/>
        </authorList>
    </citation>
    <scope>NUCLEOTIDE SEQUENCE</scope>
</reference>
<evidence type="ECO:0000256" key="4">
    <source>
        <dbReference type="ARBA" id="ARBA00022695"/>
    </source>
</evidence>
<feature type="region of interest" description="Disordered" evidence="15">
    <location>
        <begin position="451"/>
        <end position="473"/>
    </location>
</feature>
<evidence type="ECO:0000313" key="18">
    <source>
        <dbReference type="EMBL" id="CAB4576657.1"/>
    </source>
</evidence>
<keyword evidence="8" id="KW-0133">Cell shape</keyword>
<evidence type="ECO:0000256" key="3">
    <source>
        <dbReference type="ARBA" id="ARBA00022679"/>
    </source>
</evidence>
<organism evidence="18">
    <name type="scientific">freshwater metagenome</name>
    <dbReference type="NCBI Taxonomy" id="449393"/>
    <lineage>
        <taxon>unclassified sequences</taxon>
        <taxon>metagenomes</taxon>
        <taxon>ecological metagenomes</taxon>
    </lineage>
</organism>
<dbReference type="InterPro" id="IPR005882">
    <property type="entry name" value="Bifunctional_GlmU"/>
</dbReference>
<dbReference type="CDD" id="cd02540">
    <property type="entry name" value="GT2_GlmU_N_bac"/>
    <property type="match status" value="1"/>
</dbReference>
<evidence type="ECO:0000256" key="15">
    <source>
        <dbReference type="SAM" id="MobiDB-lite"/>
    </source>
</evidence>
<name>A0A6J6EKN9_9ZZZZ</name>
<evidence type="ECO:0000256" key="14">
    <source>
        <dbReference type="ARBA" id="ARBA00048493"/>
    </source>
</evidence>
<dbReference type="Pfam" id="PF12804">
    <property type="entry name" value="NTP_transf_3"/>
    <property type="match status" value="1"/>
</dbReference>
<proteinExistence type="inferred from homology"/>
<dbReference type="CDD" id="cd03353">
    <property type="entry name" value="LbH_GlmU_C"/>
    <property type="match status" value="1"/>
</dbReference>
<dbReference type="Pfam" id="PF25087">
    <property type="entry name" value="GMPPB_C"/>
    <property type="match status" value="1"/>
</dbReference>
<evidence type="ECO:0000256" key="10">
    <source>
        <dbReference type="ARBA" id="ARBA00023268"/>
    </source>
</evidence>
<accession>A0A6J6EKN9</accession>
<evidence type="ECO:0000259" key="16">
    <source>
        <dbReference type="Pfam" id="PF12804"/>
    </source>
</evidence>
<dbReference type="GO" id="GO:0005737">
    <property type="term" value="C:cytoplasm"/>
    <property type="evidence" value="ECO:0007669"/>
    <property type="project" value="UniProtKB-SubCell"/>
</dbReference>
<feature type="domain" description="Mannose-1-phosphate guanyltransferase C-terminal" evidence="17">
    <location>
        <begin position="321"/>
        <end position="410"/>
    </location>
</feature>
<evidence type="ECO:0000256" key="12">
    <source>
        <dbReference type="ARBA" id="ARBA00023316"/>
    </source>
</evidence>
<evidence type="ECO:0000256" key="7">
    <source>
        <dbReference type="ARBA" id="ARBA00022842"/>
    </source>
</evidence>
<dbReference type="GO" id="GO:0071555">
    <property type="term" value="P:cell wall organization"/>
    <property type="evidence" value="ECO:0007669"/>
    <property type="project" value="UniProtKB-KW"/>
</dbReference>
<dbReference type="GO" id="GO:0019134">
    <property type="term" value="F:glucosamine-1-phosphate N-acetyltransferase activity"/>
    <property type="evidence" value="ECO:0007669"/>
    <property type="project" value="UniProtKB-EC"/>
</dbReference>
<dbReference type="Gene3D" id="3.90.550.10">
    <property type="entry name" value="Spore Coat Polysaccharide Biosynthesis Protein SpsA, Chain A"/>
    <property type="match status" value="1"/>
</dbReference>
<dbReference type="SUPFAM" id="SSF51161">
    <property type="entry name" value="Trimeric LpxA-like enzymes"/>
    <property type="match status" value="1"/>
</dbReference>
<evidence type="ECO:0000256" key="11">
    <source>
        <dbReference type="ARBA" id="ARBA00023315"/>
    </source>
</evidence>
<dbReference type="HAMAP" id="MF_01631">
    <property type="entry name" value="GlmU"/>
    <property type="match status" value="1"/>
</dbReference>
<dbReference type="InterPro" id="IPR038009">
    <property type="entry name" value="GlmU_C_LbH"/>
</dbReference>
<evidence type="ECO:0000256" key="1">
    <source>
        <dbReference type="ARBA" id="ARBA00001946"/>
    </source>
</evidence>
<keyword evidence="11" id="KW-0012">Acyltransferase</keyword>
<dbReference type="InterPro" id="IPR025877">
    <property type="entry name" value="MobA-like_NTP_Trfase"/>
</dbReference>
<gene>
    <name evidence="18" type="ORF">UFOPK1740_00610</name>
</gene>
<dbReference type="InterPro" id="IPR050065">
    <property type="entry name" value="GlmU-like"/>
</dbReference>
<dbReference type="PANTHER" id="PTHR43584">
    <property type="entry name" value="NUCLEOTIDYL TRANSFERASE"/>
    <property type="match status" value="1"/>
</dbReference>
<keyword evidence="7" id="KW-0460">Magnesium</keyword>
<dbReference type="Gene3D" id="2.160.10.10">
    <property type="entry name" value="Hexapeptide repeat proteins"/>
    <property type="match status" value="1"/>
</dbReference>
<comment type="catalytic activity">
    <reaction evidence="13">
        <text>alpha-D-glucosamine 1-phosphate + acetyl-CoA = N-acetyl-alpha-D-glucosamine 1-phosphate + CoA + H(+)</text>
        <dbReference type="Rhea" id="RHEA:13725"/>
        <dbReference type="ChEBI" id="CHEBI:15378"/>
        <dbReference type="ChEBI" id="CHEBI:57287"/>
        <dbReference type="ChEBI" id="CHEBI:57288"/>
        <dbReference type="ChEBI" id="CHEBI:57776"/>
        <dbReference type="ChEBI" id="CHEBI:58516"/>
        <dbReference type="EC" id="2.3.1.157"/>
    </reaction>
</comment>
<evidence type="ECO:0000256" key="5">
    <source>
        <dbReference type="ARBA" id="ARBA00022723"/>
    </source>
</evidence>
<dbReference type="SUPFAM" id="SSF53448">
    <property type="entry name" value="Nucleotide-diphospho-sugar transferases"/>
    <property type="match status" value="1"/>
</dbReference>
<keyword evidence="5" id="KW-0479">Metal-binding</keyword>
<feature type="domain" description="MobA-like NTP transferase" evidence="16">
    <location>
        <begin position="7"/>
        <end position="133"/>
    </location>
</feature>
<keyword evidence="4" id="KW-0548">Nucleotidyltransferase</keyword>
<dbReference type="GO" id="GO:0006048">
    <property type="term" value="P:UDP-N-acetylglucosamine biosynthetic process"/>
    <property type="evidence" value="ECO:0007669"/>
    <property type="project" value="InterPro"/>
</dbReference>
<dbReference type="InterPro" id="IPR011004">
    <property type="entry name" value="Trimer_LpxA-like_sf"/>
</dbReference>
<dbReference type="GO" id="GO:0008360">
    <property type="term" value="P:regulation of cell shape"/>
    <property type="evidence" value="ECO:0007669"/>
    <property type="project" value="UniProtKB-KW"/>
</dbReference>
<sequence length="473" mass="50810">MSNLNSAIVLAAGFGKRMNSSTPKVLHPICGVPMLGHVLNTVQQLKPTQIITVVGHGKERVTKYLNSEFKKVKTAVQKQQNGTGHAVQVALAELKSAKGLVLIMAGDTPLLSAKTIKQLVDSAAESKAAVLTADFFDPTGYGRVVKLASMVDRIVEHVDATEEELEITEINTGVYVFDIEILRKAITQLSSNNKQGEIYLTDVIAVINNMGESVSAVMCDDFSEAYGINDRSQLALSQQIMQQRINEYWMSKGVSMRNPDSVVIDMTVSLTQDIYLDNNTHLLGNTSVNQGSVIGPDTMLKDCVVGTNSHVLRTTAMGAKIGNNCEIGPYTYLRPGTVLKNGVKAGAYVEIKNSTIGEGSKVPHLSYVGDATIGIETNIGAATVFVNYDGVQKHKTVVGDHVKIGSDTMLVAPVKIGDGAYTAAGSVITENVPAGALGVERTKQRNIEGWVARKRGKTKSASPRPTRAKKRNK</sequence>
<dbReference type="EMBL" id="CAEZTU010000019">
    <property type="protein sequence ID" value="CAB4576657.1"/>
    <property type="molecule type" value="Genomic_DNA"/>
</dbReference>
<dbReference type="InterPro" id="IPR029044">
    <property type="entry name" value="Nucleotide-diphossugar_trans"/>
</dbReference>
<evidence type="ECO:0000256" key="13">
    <source>
        <dbReference type="ARBA" id="ARBA00048247"/>
    </source>
</evidence>
<keyword evidence="6" id="KW-0677">Repeat</keyword>
<evidence type="ECO:0000256" key="2">
    <source>
        <dbReference type="ARBA" id="ARBA00022490"/>
    </source>
</evidence>
<evidence type="ECO:0000259" key="17">
    <source>
        <dbReference type="Pfam" id="PF25087"/>
    </source>
</evidence>
<dbReference type="NCBIfam" id="NF010932">
    <property type="entry name" value="PRK14352.1"/>
    <property type="match status" value="1"/>
</dbReference>
<evidence type="ECO:0000256" key="8">
    <source>
        <dbReference type="ARBA" id="ARBA00022960"/>
    </source>
</evidence>
<dbReference type="GO" id="GO:0000287">
    <property type="term" value="F:magnesium ion binding"/>
    <property type="evidence" value="ECO:0007669"/>
    <property type="project" value="InterPro"/>
</dbReference>
<keyword evidence="3" id="KW-0808">Transferase</keyword>
<dbReference type="GO" id="GO:0009252">
    <property type="term" value="P:peptidoglycan biosynthetic process"/>
    <property type="evidence" value="ECO:0007669"/>
    <property type="project" value="UniProtKB-KW"/>
</dbReference>
<keyword evidence="10" id="KW-0511">Multifunctional enzyme</keyword>
<keyword evidence="12" id="KW-0961">Cell wall biogenesis/degradation</keyword>